<comment type="caution">
    <text evidence="3">The sequence shown here is derived from an EMBL/GenBank/DDBJ whole genome shotgun (WGS) entry which is preliminary data.</text>
</comment>
<keyword evidence="4" id="KW-1185">Reference proteome</keyword>
<dbReference type="InterPro" id="IPR036439">
    <property type="entry name" value="Dockerin_dom_sf"/>
</dbReference>
<feature type="domain" description="PKD" evidence="2">
    <location>
        <begin position="954"/>
        <end position="1037"/>
    </location>
</feature>
<dbReference type="SMART" id="SM00089">
    <property type="entry name" value="PKD"/>
    <property type="match status" value="2"/>
</dbReference>
<dbReference type="Pfam" id="PF01436">
    <property type="entry name" value="NHL"/>
    <property type="match status" value="9"/>
</dbReference>
<dbReference type="GO" id="GO:0008270">
    <property type="term" value="F:zinc ion binding"/>
    <property type="evidence" value="ECO:0007669"/>
    <property type="project" value="UniProtKB-KW"/>
</dbReference>
<reference evidence="3 4" key="1">
    <citation type="submission" date="2019-08" db="EMBL/GenBank/DDBJ databases">
        <authorList>
            <person name="Chen S.-C."/>
            <person name="Lai M.-C."/>
            <person name="You Y.-T."/>
        </authorList>
    </citation>
    <scope>NUCLEOTIDE SEQUENCE [LARGE SCALE GENOMIC DNA]</scope>
    <source>
        <strain evidence="3 4">P2F9704a</strain>
    </source>
</reference>
<dbReference type="InterPro" id="IPR013783">
    <property type="entry name" value="Ig-like_fold"/>
</dbReference>
<dbReference type="RefSeq" id="WP_255331361.1">
    <property type="nucleotide sequence ID" value="NZ_VOTZ01000001.1"/>
</dbReference>
<dbReference type="InterPro" id="IPR011042">
    <property type="entry name" value="6-blade_b-propeller_TolB-like"/>
</dbReference>
<dbReference type="Pfam" id="PF17170">
    <property type="entry name" value="DUF5128"/>
    <property type="match status" value="1"/>
</dbReference>
<sequence>MLSYWKVRFLLLFIALCLLSIITTAALFDGGGRIEALDQDYIFDRAWGTTALPGEFFNPRGIAFDDNGNIYISDTQNARIQKFSPDGVFIAGCGSYGWEPGAFGEPHGITINDTGYLLVTDSGNNRIQIFSPSLEYVQSIGSYGHGVGEFDWPLGITTRPDGSILVADTNNHRIQIFSPSGSFLSSIGSEGTADGQFMYPNDVAIDGAGNIYVIDLGNNRVQVFFENGTFLRRWGGTGDASGMFNWPQALTVTDNGTVYVADSGNSRIQTFTPEGVHLSTWNYYSEENSSEFSHPGAIAAGPGDVIGICDSENHRIGIYTENGLLLNGFGIYSHGGDGEFCRPTGIAVSPDGGILVCDNGNQRIQKFSSDGAFLFRWGSHGSGDGEFTNPFGIATDANGSVFVTETDNFRVQKFSAEGTFNSIIGSYGNGPGEFNTPRGVVVSSKGELIVVDSANHRIQRFSQYSEYLGEFGSYGSGDLQFSSPIGAAIGPNGILYIADTGNSRIKRYYTNGTFISMWGVWGNQGEGELNNPHGVAVSQAGEVFVADTYNDRICIFSGEGAFLETFGSYGSQNGSFFNLHDIAVDSEGSLYVADTHNHRIQKFVSVEKPLVANFSANRTFGRAPLSVRFTDLSSGSPDAWSWDFGDSERSDLQNPVHTYRSEGIYTVRLTITNEKGNDTETKEGYVVVFGDRSSPLIVNHTHTNLSKVPLSVIKRATRSLHIAYSHTSHGSQITDGMTGLIGFPNAPYGGSVYRWNHGGTDGALDLHDYAMEGDLGNPDRISWANRTREYLAAHPETNVIVWSWCGQVSTSTEDDIELYLSLMNTIESKYPDVLFVYMTGHLDGTGVEGNLNQRNEQIRTFCRENNKVLYDFADIESYDPDGNGYLARYANDGCDYEDGGTTRNWAIDWQNSHNEGVSWYNCNAEHSQPLNANLKAYAAWWLWSGLAGWSPDLLRADFSADTHGGPAPLLVWFTDTSAGNPGIWSWDFGDGTHSTQRNPSHIYTQPGVYTVNLTVQNDNMTNTLSRENYITVVEGGSMVCAGQRHLATRMNGTVPISIVNITHADGISLYLTFNPVLASIINVTVNASISTNTTLNCTIDNATGTASFSLKRSPETFFADTAPQQVLDLLFNAHMQPGNGSIGIADATFSLNTMTYPFARVQNGTLTVHLRSDLNRNNRIDIGDVAKVAWMAAGLIPQDPEADFDGKGTVDGADAARIAYFYVGKIPTI</sequence>
<dbReference type="FunFam" id="2.60.40.10:FF:000270">
    <property type="entry name" value="Cell surface protein"/>
    <property type="match status" value="2"/>
</dbReference>
<evidence type="ECO:0000313" key="3">
    <source>
        <dbReference type="EMBL" id="MCQ1537458.1"/>
    </source>
</evidence>
<dbReference type="SUPFAM" id="SSF49299">
    <property type="entry name" value="PKD domain"/>
    <property type="match status" value="2"/>
</dbReference>
<protein>
    <submittedName>
        <fullName evidence="3">PKD domain-containing protein</fullName>
    </submittedName>
</protein>
<gene>
    <name evidence="3" type="ORF">FTO68_00405</name>
</gene>
<dbReference type="Gene3D" id="1.10.1330.10">
    <property type="entry name" value="Dockerin domain"/>
    <property type="match status" value="1"/>
</dbReference>
<dbReference type="PANTHER" id="PTHR24104:SF25">
    <property type="entry name" value="PROTEIN LIN-41"/>
    <property type="match status" value="1"/>
</dbReference>
<dbReference type="InterPro" id="IPR001258">
    <property type="entry name" value="NHL_repeat"/>
</dbReference>
<dbReference type="Proteomes" id="UP001524383">
    <property type="component" value="Unassembled WGS sequence"/>
</dbReference>
<dbReference type="SUPFAM" id="SSF101898">
    <property type="entry name" value="NHL repeat"/>
    <property type="match status" value="1"/>
</dbReference>
<dbReference type="InterPro" id="IPR035986">
    <property type="entry name" value="PKD_dom_sf"/>
</dbReference>
<proteinExistence type="predicted"/>
<keyword evidence="1" id="KW-0677">Repeat</keyword>
<name>A0ABD4THN7_9EURY</name>
<accession>A0ABD4THN7</accession>
<dbReference type="Gene3D" id="2.40.10.500">
    <property type="match status" value="1"/>
</dbReference>
<organism evidence="3 4">
    <name type="scientific">Methanocalculus taiwanensis</name>
    <dbReference type="NCBI Taxonomy" id="106207"/>
    <lineage>
        <taxon>Archaea</taxon>
        <taxon>Methanobacteriati</taxon>
        <taxon>Methanobacteriota</taxon>
        <taxon>Stenosarchaea group</taxon>
        <taxon>Methanomicrobia</taxon>
        <taxon>Methanomicrobiales</taxon>
        <taxon>Methanocalculaceae</taxon>
        <taxon>Methanocalculus</taxon>
    </lineage>
</organism>
<dbReference type="Gene3D" id="2.60.40.10">
    <property type="entry name" value="Immunoglobulins"/>
    <property type="match status" value="2"/>
</dbReference>
<dbReference type="PROSITE" id="PS50093">
    <property type="entry name" value="PKD"/>
    <property type="match status" value="2"/>
</dbReference>
<dbReference type="Gene3D" id="2.120.10.30">
    <property type="entry name" value="TolB, C-terminal domain"/>
    <property type="match status" value="5"/>
</dbReference>
<dbReference type="PANTHER" id="PTHR24104">
    <property type="entry name" value="E3 UBIQUITIN-PROTEIN LIGASE NHLRC1-RELATED"/>
    <property type="match status" value="1"/>
</dbReference>
<dbReference type="InterPro" id="IPR022409">
    <property type="entry name" value="PKD/Chitinase_dom"/>
</dbReference>
<evidence type="ECO:0000256" key="1">
    <source>
        <dbReference type="ARBA" id="ARBA00022737"/>
    </source>
</evidence>
<evidence type="ECO:0000313" key="4">
    <source>
        <dbReference type="Proteomes" id="UP001524383"/>
    </source>
</evidence>
<dbReference type="PROSITE" id="PS51125">
    <property type="entry name" value="NHL"/>
    <property type="match status" value="11"/>
</dbReference>
<evidence type="ECO:0000259" key="2">
    <source>
        <dbReference type="PROSITE" id="PS50093"/>
    </source>
</evidence>
<dbReference type="InterPro" id="IPR000601">
    <property type="entry name" value="PKD_dom"/>
</dbReference>
<dbReference type="CDD" id="cd00146">
    <property type="entry name" value="PKD"/>
    <property type="match status" value="2"/>
</dbReference>
<dbReference type="EMBL" id="VOTZ01000001">
    <property type="protein sequence ID" value="MCQ1537458.1"/>
    <property type="molecule type" value="Genomic_DNA"/>
</dbReference>
<dbReference type="InterPro" id="IPR050952">
    <property type="entry name" value="TRIM-NHL_E3_ligases"/>
</dbReference>
<dbReference type="CDD" id="cd05819">
    <property type="entry name" value="NHL"/>
    <property type="match status" value="1"/>
</dbReference>
<dbReference type="AlphaFoldDB" id="A0ABD4THN7"/>
<feature type="domain" description="PKD" evidence="2">
    <location>
        <begin position="610"/>
        <end position="688"/>
    </location>
</feature>
<dbReference type="SUPFAM" id="SSF63829">
    <property type="entry name" value="Calcium-dependent phosphotriesterase"/>
    <property type="match status" value="1"/>
</dbReference>
<dbReference type="Pfam" id="PF18911">
    <property type="entry name" value="PKD_4"/>
    <property type="match status" value="2"/>
</dbReference>